<dbReference type="PANTHER" id="PTHR16024:SF6">
    <property type="entry name" value="XK-RELATED PROTEIN"/>
    <property type="match status" value="1"/>
</dbReference>
<evidence type="ECO:0000256" key="3">
    <source>
        <dbReference type="ARBA" id="ARBA00022475"/>
    </source>
</evidence>
<feature type="compositionally biased region" description="Basic and acidic residues" evidence="8">
    <location>
        <begin position="788"/>
        <end position="816"/>
    </location>
</feature>
<keyword evidence="5 7" id="KW-1133">Transmembrane helix</keyword>
<evidence type="ECO:0000313" key="10">
    <source>
        <dbReference type="Proteomes" id="UP000225706"/>
    </source>
</evidence>
<feature type="region of interest" description="Disordered" evidence="8">
    <location>
        <begin position="767"/>
        <end position="828"/>
    </location>
</feature>
<feature type="transmembrane region" description="Helical" evidence="7">
    <location>
        <begin position="266"/>
        <end position="283"/>
    </location>
</feature>
<dbReference type="GO" id="GO:0005886">
    <property type="term" value="C:plasma membrane"/>
    <property type="evidence" value="ECO:0007669"/>
    <property type="project" value="UniProtKB-SubCell"/>
</dbReference>
<feature type="compositionally biased region" description="Polar residues" evidence="8">
    <location>
        <begin position="708"/>
        <end position="719"/>
    </location>
</feature>
<dbReference type="AlphaFoldDB" id="A0A2B4S0K1"/>
<keyword evidence="4 7" id="KW-0812">Transmembrane</keyword>
<feature type="transmembrane region" description="Helical" evidence="7">
    <location>
        <begin position="55"/>
        <end position="79"/>
    </location>
</feature>
<evidence type="ECO:0000256" key="2">
    <source>
        <dbReference type="ARBA" id="ARBA00008789"/>
    </source>
</evidence>
<evidence type="ECO:0000256" key="8">
    <source>
        <dbReference type="SAM" id="MobiDB-lite"/>
    </source>
</evidence>
<proteinExistence type="inferred from homology"/>
<feature type="transmembrane region" description="Helical" evidence="7">
    <location>
        <begin position="199"/>
        <end position="219"/>
    </location>
</feature>
<feature type="region of interest" description="Disordered" evidence="8">
    <location>
        <begin position="545"/>
        <end position="568"/>
    </location>
</feature>
<accession>A0A2B4S0K1</accession>
<feature type="transmembrane region" description="Helical" evidence="7">
    <location>
        <begin position="303"/>
        <end position="318"/>
    </location>
</feature>
<feature type="region of interest" description="Disordered" evidence="8">
    <location>
        <begin position="957"/>
        <end position="986"/>
    </location>
</feature>
<dbReference type="EMBL" id="LSMT01000251">
    <property type="protein sequence ID" value="PFX22097.1"/>
    <property type="molecule type" value="Genomic_DNA"/>
</dbReference>
<reference evidence="10" key="1">
    <citation type="journal article" date="2017" name="bioRxiv">
        <title>Comparative analysis of the genomes of Stylophora pistillata and Acropora digitifera provides evidence for extensive differences between species of corals.</title>
        <authorList>
            <person name="Voolstra C.R."/>
            <person name="Li Y."/>
            <person name="Liew Y.J."/>
            <person name="Baumgarten S."/>
            <person name="Zoccola D."/>
            <person name="Flot J.-F."/>
            <person name="Tambutte S."/>
            <person name="Allemand D."/>
            <person name="Aranda M."/>
        </authorList>
    </citation>
    <scope>NUCLEOTIDE SEQUENCE [LARGE SCALE GENOMIC DNA]</scope>
</reference>
<evidence type="ECO:0000256" key="5">
    <source>
        <dbReference type="ARBA" id="ARBA00022989"/>
    </source>
</evidence>
<feature type="transmembrane region" description="Helical" evidence="7">
    <location>
        <begin position="360"/>
        <end position="380"/>
    </location>
</feature>
<comment type="similarity">
    <text evidence="2 7">Belongs to the XK family.</text>
</comment>
<dbReference type="Proteomes" id="UP000225706">
    <property type="component" value="Unassembled WGS sequence"/>
</dbReference>
<evidence type="ECO:0000256" key="1">
    <source>
        <dbReference type="ARBA" id="ARBA00004651"/>
    </source>
</evidence>
<name>A0A2B4S0K1_STYPI</name>
<evidence type="ECO:0000256" key="7">
    <source>
        <dbReference type="RuleBase" id="RU910716"/>
    </source>
</evidence>
<feature type="compositionally biased region" description="Basic residues" evidence="8">
    <location>
        <begin position="867"/>
        <end position="880"/>
    </location>
</feature>
<keyword evidence="6 7" id="KW-0472">Membrane</keyword>
<comment type="subcellular location">
    <subcellularLocation>
        <location evidence="1">Cell membrane</location>
        <topology evidence="1">Multi-pass membrane protein</topology>
    </subcellularLocation>
    <subcellularLocation>
        <location evidence="7">Membrane</location>
        <topology evidence="7">Multi-pass membrane protein</topology>
    </subcellularLocation>
</comment>
<feature type="region of interest" description="Disordered" evidence="8">
    <location>
        <begin position="1049"/>
        <end position="1070"/>
    </location>
</feature>
<gene>
    <name evidence="9" type="primary">xkr6</name>
    <name evidence="9" type="ORF">AWC38_SpisGene13384</name>
</gene>
<evidence type="ECO:0000256" key="6">
    <source>
        <dbReference type="ARBA" id="ARBA00023136"/>
    </source>
</evidence>
<feature type="transmembrane region" description="Helical" evidence="7">
    <location>
        <begin position="239"/>
        <end position="259"/>
    </location>
</feature>
<keyword evidence="3" id="KW-1003">Cell membrane</keyword>
<dbReference type="OrthoDB" id="6356248at2759"/>
<sequence>MVQGDMTEQCSNSNGTARNITIRDGIEEQNNVTIRPATHSRNPFDGRTTRFTDDLWTFVSVITYIADVGSDLLVCVKYYKEKNFWWFSLTLGFVLAASFAMQLFSAKWLLEDGKRKECFTYLLHVFHLGPVVRYWKVLKSGWKARQKNATILEFAAFLGEWRDISMLRLLQAFLESAPQLVLQLYILLQRPRLQENFELFTAATAAFSLISLVWAILAYSKSLRDFRTQGYGLSTAGLLFQVLWRISIVASRVVAIVLFASYFKQWLFVAVGAHWLMMTTWLICQRTRFCTDEDGTEHPYREKLFSAAIGFMYIFCFFNTREGMTRKRIVLFYSIMLVENSLFVSMWFPHRTFRGTMAVAALGVVWGGFVFGLICMSLYYRFYHPSLPIQGIFLQKRTFDMEGQVTHSWFCCFCCRIRKFTKTSTAVFRDAAEGLIRDVNRSVNHHTACPKLSPPQSQDSSYISGNPCQFMSGLDSNQVLVHSTPIRPLDTCSSYANHPLVTGRLPRILVTGATPEVISPRDSVSNSSLVTLKEIEMEKLDNLARPDLPVSNGDLSATTGAETEKVDPNASKKNCCARRDLRFQDITCTSPKSPTAGEIISWYHPNPTCEASSDAEEERAERINYGSLSFGNRYSLVSSDCISLSSESSRSSVDSIMFADEGPGSSGVHMKKMLSPELTPRTADEGIFSDERDWPSKPTTIEDADISSEASTPQNPRVNNQFPVLVKDSQADTFQRVQSRERTNEWILSSSKPSDESYNLVELLMDAPSSPSNNLKSRTRETGNGLLSEERGCAESKLDFSEEGSGSERMDGHDSESTDASSDSFNFRNHHRSCDEIKTGTNRILSSPDGIKKRHTFDFSQLSKGPRSPRRRRDGKYRRSKRKEFDNFVVTSLKPGKYGSLRRSMERLARIQEDIEETFLLNTEAALNACIPEIEAPSPIEEAVNLNTTITNETNMAGKGLCSTHDSSQRKSDPQENAASLSARESFKKRRRLKRFLSKELVPGKFSSVRHSSESLQSAEQFDCLQENGDIDRGLSSTVSADHLASTRQRVNGAGGREEFPSQTVSLPDVLRSNGNKFEREVIKKPNPNDNRVNSTLDGTVIKNSEIGKHHTGSVPTKRHTYHFTGNSATQTEVQERLLSAENEKRAPETGHQCQRRCQSEVLIGTRNSSVYV</sequence>
<organism evidence="9 10">
    <name type="scientific">Stylophora pistillata</name>
    <name type="common">Smooth cauliflower coral</name>
    <dbReference type="NCBI Taxonomy" id="50429"/>
    <lineage>
        <taxon>Eukaryota</taxon>
        <taxon>Metazoa</taxon>
        <taxon>Cnidaria</taxon>
        <taxon>Anthozoa</taxon>
        <taxon>Hexacorallia</taxon>
        <taxon>Scleractinia</taxon>
        <taxon>Astrocoeniina</taxon>
        <taxon>Pocilloporidae</taxon>
        <taxon>Stylophora</taxon>
    </lineage>
</organism>
<dbReference type="Pfam" id="PF09815">
    <property type="entry name" value="XK-related"/>
    <property type="match status" value="1"/>
</dbReference>
<feature type="transmembrane region" description="Helical" evidence="7">
    <location>
        <begin position="85"/>
        <end position="106"/>
    </location>
</feature>
<keyword evidence="10" id="KW-1185">Reference proteome</keyword>
<feature type="region of interest" description="Disordered" evidence="8">
    <location>
        <begin position="860"/>
        <end position="880"/>
    </location>
</feature>
<comment type="caution">
    <text evidence="9">The sequence shown here is derived from an EMBL/GenBank/DDBJ whole genome shotgun (WGS) entry which is preliminary data.</text>
</comment>
<feature type="compositionally biased region" description="Polar residues" evidence="8">
    <location>
        <begin position="818"/>
        <end position="827"/>
    </location>
</feature>
<feature type="region of interest" description="Disordered" evidence="8">
    <location>
        <begin position="680"/>
        <end position="719"/>
    </location>
</feature>
<dbReference type="PANTHER" id="PTHR16024">
    <property type="entry name" value="XK-RELATED PROTEIN"/>
    <property type="match status" value="1"/>
</dbReference>
<dbReference type="InterPro" id="IPR050895">
    <property type="entry name" value="XK-related_scramblase"/>
</dbReference>
<protein>
    <recommendedName>
        <fullName evidence="7">XK-related protein</fullName>
    </recommendedName>
</protein>
<evidence type="ECO:0000313" key="9">
    <source>
        <dbReference type="EMBL" id="PFX22097.1"/>
    </source>
</evidence>
<dbReference type="InterPro" id="IPR018629">
    <property type="entry name" value="XK-rel"/>
</dbReference>
<evidence type="ECO:0000256" key="4">
    <source>
        <dbReference type="ARBA" id="ARBA00022692"/>
    </source>
</evidence>